<feature type="transmembrane region" description="Helical" evidence="1">
    <location>
        <begin position="343"/>
        <end position="362"/>
    </location>
</feature>
<name>A0A1I4TR63_9FLAO</name>
<dbReference type="Gene3D" id="1.25.40.10">
    <property type="entry name" value="Tetratricopeptide repeat domain"/>
    <property type="match status" value="1"/>
</dbReference>
<dbReference type="OrthoDB" id="1017207at2"/>
<gene>
    <name evidence="2" type="ORF">SAMN05421738_102317</name>
</gene>
<accession>A0A1I4TR63</accession>
<proteinExistence type="predicted"/>
<dbReference type="SUPFAM" id="SSF48452">
    <property type="entry name" value="TPR-like"/>
    <property type="match status" value="1"/>
</dbReference>
<dbReference type="Proteomes" id="UP000199149">
    <property type="component" value="Unassembled WGS sequence"/>
</dbReference>
<protein>
    <recommendedName>
        <fullName evidence="4">Tetratricopeptide repeat-containing protein</fullName>
    </recommendedName>
</protein>
<reference evidence="3" key="1">
    <citation type="submission" date="2016-10" db="EMBL/GenBank/DDBJ databases">
        <authorList>
            <person name="Varghese N."/>
            <person name="Submissions S."/>
        </authorList>
    </citation>
    <scope>NUCLEOTIDE SEQUENCE [LARGE SCALE GENOMIC DNA]</scope>
    <source>
        <strain evidence="3">XJ109</strain>
    </source>
</reference>
<keyword evidence="3" id="KW-1185">Reference proteome</keyword>
<evidence type="ECO:0000256" key="1">
    <source>
        <dbReference type="SAM" id="Phobius"/>
    </source>
</evidence>
<keyword evidence="1" id="KW-0812">Transmembrane</keyword>
<evidence type="ECO:0008006" key="4">
    <source>
        <dbReference type="Google" id="ProtNLM"/>
    </source>
</evidence>
<dbReference type="STRING" id="684065.SAMN05421738_102317"/>
<sequence>MNLLVRLKNTIFFILFLALFTVSYAQSNQNFDKLYQQTAKLVDDEKFKNAFDQALNLENIGNQNNNNLQISKANYLLASIFKKQENYLQTIKYATKAKEFATLENNLEYTILSSELLSWAYVYIGFFDEANSLLSDIDSMINQYSGKEKHFLTYKKLYREASLLRRQNEKPKAILQVYFKALKEINQYDFSNIHHKNENYLSLYNNIGRNYKDINTDSSFVYFEKATKFKDNSDERGNADLDANIAAYFVDKKENKKAIELLNKSIPTLIKSEHKFLTAESYKVLADAYKNDGNLAKGLEYNTLYLTYKDSLNLKRNQSVNEAVEYVKKIKHVEKNTDSKLPYTYIIAGFIAIIGLIIIIVLKKKKSN</sequence>
<evidence type="ECO:0000313" key="3">
    <source>
        <dbReference type="Proteomes" id="UP000199149"/>
    </source>
</evidence>
<dbReference type="InterPro" id="IPR011990">
    <property type="entry name" value="TPR-like_helical_dom_sf"/>
</dbReference>
<organism evidence="2 3">
    <name type="scientific">Algoriella xinjiangensis</name>
    <dbReference type="NCBI Taxonomy" id="684065"/>
    <lineage>
        <taxon>Bacteria</taxon>
        <taxon>Pseudomonadati</taxon>
        <taxon>Bacteroidota</taxon>
        <taxon>Flavobacteriia</taxon>
        <taxon>Flavobacteriales</taxon>
        <taxon>Weeksellaceae</taxon>
        <taxon>Algoriella</taxon>
    </lineage>
</organism>
<keyword evidence="1" id="KW-1133">Transmembrane helix</keyword>
<dbReference type="AlphaFoldDB" id="A0A1I4TR63"/>
<dbReference type="RefSeq" id="WP_092906438.1">
    <property type="nucleotide sequence ID" value="NZ_FOUZ01000002.1"/>
</dbReference>
<keyword evidence="1" id="KW-0472">Membrane</keyword>
<evidence type="ECO:0000313" key="2">
    <source>
        <dbReference type="EMBL" id="SFM79110.1"/>
    </source>
</evidence>
<dbReference type="EMBL" id="FOUZ01000002">
    <property type="protein sequence ID" value="SFM79110.1"/>
    <property type="molecule type" value="Genomic_DNA"/>
</dbReference>